<name>A0A2U1L761_ARTAN</name>
<evidence type="ECO:0000313" key="2">
    <source>
        <dbReference type="Proteomes" id="UP000245207"/>
    </source>
</evidence>
<dbReference type="STRING" id="35608.A0A2U1L761"/>
<organism evidence="1 2">
    <name type="scientific">Artemisia annua</name>
    <name type="common">Sweet wormwood</name>
    <dbReference type="NCBI Taxonomy" id="35608"/>
    <lineage>
        <taxon>Eukaryota</taxon>
        <taxon>Viridiplantae</taxon>
        <taxon>Streptophyta</taxon>
        <taxon>Embryophyta</taxon>
        <taxon>Tracheophyta</taxon>
        <taxon>Spermatophyta</taxon>
        <taxon>Magnoliopsida</taxon>
        <taxon>eudicotyledons</taxon>
        <taxon>Gunneridae</taxon>
        <taxon>Pentapetalae</taxon>
        <taxon>asterids</taxon>
        <taxon>campanulids</taxon>
        <taxon>Asterales</taxon>
        <taxon>Asteraceae</taxon>
        <taxon>Asteroideae</taxon>
        <taxon>Anthemideae</taxon>
        <taxon>Artemisiinae</taxon>
        <taxon>Artemisia</taxon>
    </lineage>
</organism>
<sequence length="255" mass="28904">MPIKESFEKFDEVFSLVVIVCRGFADNDLLGNLHLDNIFVYVVGVASDPYRALVDKASDAFYKLTNTITFPKLDLDNDFEQKNEFAKAVEKEVNWEDNVYVNVVASVQYRALVYKESNAFSKLSNTSPKSSPMLFMFNLDDDFEQKNKISKAIEGELERQYPACDFEIFQTLIANMEPDDCMKTTMNEINAVGFSTERHGQAIVGFGTTAKNVDMVPLTRFFYMMKKIGAASKSSAVFIRHGPGVVREFLVLLLR</sequence>
<evidence type="ECO:0000313" key="1">
    <source>
        <dbReference type="EMBL" id="PWA44823.1"/>
    </source>
</evidence>
<dbReference type="InterPro" id="IPR050710">
    <property type="entry name" value="Band7/mec-2_domain"/>
</dbReference>
<accession>A0A2U1L761</accession>
<comment type="caution">
    <text evidence="1">The sequence shown here is derived from an EMBL/GenBank/DDBJ whole genome shotgun (WGS) entry which is preliminary data.</text>
</comment>
<dbReference type="Proteomes" id="UP000245207">
    <property type="component" value="Unassembled WGS sequence"/>
</dbReference>
<gene>
    <name evidence="1" type="ORF">CTI12_AA522660</name>
</gene>
<proteinExistence type="predicted"/>
<dbReference type="EMBL" id="PKPP01011080">
    <property type="protein sequence ID" value="PWA44823.1"/>
    <property type="molecule type" value="Genomic_DNA"/>
</dbReference>
<dbReference type="PANTHER" id="PTHR43327:SF10">
    <property type="entry name" value="STOMATIN-LIKE PROTEIN 2, MITOCHONDRIAL"/>
    <property type="match status" value="1"/>
</dbReference>
<keyword evidence="2" id="KW-1185">Reference proteome</keyword>
<protein>
    <submittedName>
        <fullName evidence="1">Hypersensitive-induced response protein 1</fullName>
    </submittedName>
</protein>
<dbReference type="AlphaFoldDB" id="A0A2U1L761"/>
<reference evidence="1 2" key="1">
    <citation type="journal article" date="2018" name="Mol. Plant">
        <title>The genome of Artemisia annua provides insight into the evolution of Asteraceae family and artemisinin biosynthesis.</title>
        <authorList>
            <person name="Shen Q."/>
            <person name="Zhang L."/>
            <person name="Liao Z."/>
            <person name="Wang S."/>
            <person name="Yan T."/>
            <person name="Shi P."/>
            <person name="Liu M."/>
            <person name="Fu X."/>
            <person name="Pan Q."/>
            <person name="Wang Y."/>
            <person name="Lv Z."/>
            <person name="Lu X."/>
            <person name="Zhang F."/>
            <person name="Jiang W."/>
            <person name="Ma Y."/>
            <person name="Chen M."/>
            <person name="Hao X."/>
            <person name="Li L."/>
            <person name="Tang Y."/>
            <person name="Lv G."/>
            <person name="Zhou Y."/>
            <person name="Sun X."/>
            <person name="Brodelius P.E."/>
            <person name="Rose J.K.C."/>
            <person name="Tang K."/>
        </authorList>
    </citation>
    <scope>NUCLEOTIDE SEQUENCE [LARGE SCALE GENOMIC DNA]</scope>
    <source>
        <strain evidence="2">cv. Huhao1</strain>
        <tissue evidence="1">Leaf</tissue>
    </source>
</reference>
<dbReference type="PANTHER" id="PTHR43327">
    <property type="entry name" value="STOMATIN-LIKE PROTEIN 2, MITOCHONDRIAL"/>
    <property type="match status" value="1"/>
</dbReference>
<dbReference type="OrthoDB" id="434619at2759"/>